<feature type="region of interest" description="Disordered" evidence="1">
    <location>
        <begin position="331"/>
        <end position="352"/>
    </location>
</feature>
<dbReference type="InterPro" id="IPR050266">
    <property type="entry name" value="AB_hydrolase_sf"/>
</dbReference>
<protein>
    <recommendedName>
        <fullName evidence="2">AB hydrolase-1 domain-containing protein</fullName>
    </recommendedName>
</protein>
<dbReference type="STRING" id="946362.F2UKE4"/>
<evidence type="ECO:0000313" key="3">
    <source>
        <dbReference type="EMBL" id="EGD77593.1"/>
    </source>
</evidence>
<dbReference type="OrthoDB" id="408373at2759"/>
<feature type="compositionally biased region" description="Low complexity" evidence="1">
    <location>
        <begin position="8"/>
        <end position="26"/>
    </location>
</feature>
<gene>
    <name evidence="3" type="ORF">PTSG_08690</name>
</gene>
<sequence length="352" mass="38367">MNAHAPFTTTQPQHHTTTTTRQPQVTMSQQPSEEMCAKAPGTFFECSYGRSHYRLLGKPQGKPLVVCLHGISAEGAAYLKLAEELVPLGYQCLLPDLYGRGFTDAPAKHVYNDVHLFTSQVAELLLAVAEETDYQSAKGIYLIGSSMGGAIAAKFAHMHPRLVKKLVLVCPAGLPNDMPFLASLVKVPGLGEALLSMASKKTIADGAARSYADPTREGAKEHLENTLKRGAELAKHHPAHGKALINTVRNFKFGGLTASFEELGRRQELPILLVWGNKDIVVPFHNHETILKLIPHAQFIELDNGGHVDMFAVPHLRQMFHEGVVAHFAGEPIPHTKGDAEAETETAEPSEE</sequence>
<dbReference type="eggNOG" id="ENOG502S1BG">
    <property type="taxonomic scope" value="Eukaryota"/>
</dbReference>
<feature type="region of interest" description="Disordered" evidence="1">
    <location>
        <begin position="1"/>
        <end position="28"/>
    </location>
</feature>
<dbReference type="AlphaFoldDB" id="F2UKE4"/>
<evidence type="ECO:0000259" key="2">
    <source>
        <dbReference type="Pfam" id="PF00561"/>
    </source>
</evidence>
<dbReference type="Gene3D" id="3.40.50.1820">
    <property type="entry name" value="alpha/beta hydrolase"/>
    <property type="match status" value="1"/>
</dbReference>
<dbReference type="Pfam" id="PF00561">
    <property type="entry name" value="Abhydrolase_1"/>
    <property type="match status" value="1"/>
</dbReference>
<dbReference type="InterPro" id="IPR000073">
    <property type="entry name" value="AB_hydrolase_1"/>
</dbReference>
<dbReference type="GeneID" id="16071037"/>
<accession>F2UKE4</accession>
<dbReference type="PRINTS" id="PR00111">
    <property type="entry name" value="ABHYDROLASE"/>
</dbReference>
<evidence type="ECO:0000313" key="4">
    <source>
        <dbReference type="Proteomes" id="UP000007799"/>
    </source>
</evidence>
<keyword evidence="4" id="KW-1185">Reference proteome</keyword>
<proteinExistence type="predicted"/>
<reference evidence="3" key="1">
    <citation type="submission" date="2009-08" db="EMBL/GenBank/DDBJ databases">
        <title>Annotation of Salpingoeca rosetta.</title>
        <authorList>
            <consortium name="The Broad Institute Genome Sequencing Platform"/>
            <person name="Russ C."/>
            <person name="Cuomo C."/>
            <person name="Burger G."/>
            <person name="Gray M.W."/>
            <person name="Holland P.W.H."/>
            <person name="King N."/>
            <person name="Lang F.B.F."/>
            <person name="Roger A.J."/>
            <person name="Ruiz-Trillo I."/>
            <person name="Young S.K."/>
            <person name="Zeng Q."/>
            <person name="Gargeya S."/>
            <person name="Alvarado L."/>
            <person name="Berlin A."/>
            <person name="Chapman S.B."/>
            <person name="Chen Z."/>
            <person name="Freedman E."/>
            <person name="Gellesch M."/>
            <person name="Goldberg J."/>
            <person name="Griggs A."/>
            <person name="Gujja S."/>
            <person name="Heilman E."/>
            <person name="Heiman D."/>
            <person name="Howarth C."/>
            <person name="Mehta T."/>
            <person name="Neiman D."/>
            <person name="Pearson M."/>
            <person name="Roberts A."/>
            <person name="Saif S."/>
            <person name="Shea T."/>
            <person name="Shenoy N."/>
            <person name="Sisk P."/>
            <person name="Stolte C."/>
            <person name="Sykes S."/>
            <person name="White J."/>
            <person name="Yandava C."/>
            <person name="Haas B."/>
            <person name="Nusbaum C."/>
            <person name="Birren B."/>
        </authorList>
    </citation>
    <scope>NUCLEOTIDE SEQUENCE [LARGE SCALE GENOMIC DNA]</scope>
    <source>
        <strain evidence="3">ATCC 50818</strain>
    </source>
</reference>
<evidence type="ECO:0000256" key="1">
    <source>
        <dbReference type="SAM" id="MobiDB-lite"/>
    </source>
</evidence>
<feature type="domain" description="AB hydrolase-1" evidence="2">
    <location>
        <begin position="63"/>
        <end position="310"/>
    </location>
</feature>
<dbReference type="InterPro" id="IPR029058">
    <property type="entry name" value="AB_hydrolase_fold"/>
</dbReference>
<organism evidence="4">
    <name type="scientific">Salpingoeca rosetta (strain ATCC 50818 / BSB-021)</name>
    <dbReference type="NCBI Taxonomy" id="946362"/>
    <lineage>
        <taxon>Eukaryota</taxon>
        <taxon>Choanoflagellata</taxon>
        <taxon>Craspedida</taxon>
        <taxon>Salpingoecidae</taxon>
        <taxon>Salpingoeca</taxon>
    </lineage>
</organism>
<dbReference type="Proteomes" id="UP000007799">
    <property type="component" value="Unassembled WGS sequence"/>
</dbReference>
<dbReference type="OMA" id="AGYRILC"/>
<dbReference type="FunCoup" id="F2UKE4">
    <property type="interactions" value="150"/>
</dbReference>
<dbReference type="SUPFAM" id="SSF53474">
    <property type="entry name" value="alpha/beta-Hydrolases"/>
    <property type="match status" value="1"/>
</dbReference>
<dbReference type="InParanoid" id="F2UKE4"/>
<dbReference type="EMBL" id="GL832978">
    <property type="protein sequence ID" value="EGD77593.1"/>
    <property type="molecule type" value="Genomic_DNA"/>
</dbReference>
<name>F2UKE4_SALR5</name>
<feature type="compositionally biased region" description="Acidic residues" evidence="1">
    <location>
        <begin position="341"/>
        <end position="352"/>
    </location>
</feature>
<dbReference type="KEGG" id="sre:PTSG_08690"/>
<dbReference type="RefSeq" id="XP_004990481.1">
    <property type="nucleotide sequence ID" value="XM_004990424.1"/>
</dbReference>
<dbReference type="PANTHER" id="PTHR43798">
    <property type="entry name" value="MONOACYLGLYCEROL LIPASE"/>
    <property type="match status" value="1"/>
</dbReference>